<gene>
    <name evidence="4" type="ORF">BP5553_09557</name>
</gene>
<evidence type="ECO:0000256" key="2">
    <source>
        <dbReference type="SAM" id="Phobius"/>
    </source>
</evidence>
<keyword evidence="2" id="KW-1133">Transmembrane helix</keyword>
<dbReference type="GeneID" id="43602406"/>
<dbReference type="AlphaFoldDB" id="A0A370TBB9"/>
<comment type="caution">
    <text evidence="4">The sequence shown here is derived from an EMBL/GenBank/DDBJ whole genome shotgun (WGS) entry which is preliminary data.</text>
</comment>
<accession>A0A370TBB9</accession>
<keyword evidence="5" id="KW-1185">Reference proteome</keyword>
<dbReference type="EMBL" id="NPIC01000012">
    <property type="protein sequence ID" value="RDL31348.1"/>
    <property type="molecule type" value="Genomic_DNA"/>
</dbReference>
<evidence type="ECO:0000313" key="5">
    <source>
        <dbReference type="Proteomes" id="UP000254866"/>
    </source>
</evidence>
<evidence type="ECO:0000256" key="3">
    <source>
        <dbReference type="SAM" id="SignalP"/>
    </source>
</evidence>
<evidence type="ECO:0000313" key="4">
    <source>
        <dbReference type="EMBL" id="RDL31348.1"/>
    </source>
</evidence>
<reference evidence="4 5" key="1">
    <citation type="journal article" date="2018" name="IMA Fungus">
        <title>IMA Genome-F 9: Draft genome sequence of Annulohypoxylon stygium, Aspergillus mulundensis, Berkeleyomyces basicola (syn. Thielaviopsis basicola), Ceratocystis smalleyi, two Cercospora beticola strains, Coleophoma cylindrospora, Fusarium fracticaudum, Phialophora cf. hyalina, and Morchella septimelata.</title>
        <authorList>
            <person name="Wingfield B.D."/>
            <person name="Bills G.F."/>
            <person name="Dong Y."/>
            <person name="Huang W."/>
            <person name="Nel W.J."/>
            <person name="Swalarsk-Parry B.S."/>
            <person name="Vaghefi N."/>
            <person name="Wilken P.M."/>
            <person name="An Z."/>
            <person name="de Beer Z.W."/>
            <person name="De Vos L."/>
            <person name="Chen L."/>
            <person name="Duong T.A."/>
            <person name="Gao Y."/>
            <person name="Hammerbacher A."/>
            <person name="Kikkert J.R."/>
            <person name="Li Y."/>
            <person name="Li H."/>
            <person name="Li K."/>
            <person name="Li Q."/>
            <person name="Liu X."/>
            <person name="Ma X."/>
            <person name="Naidoo K."/>
            <person name="Pethybridge S.J."/>
            <person name="Sun J."/>
            <person name="Steenkamp E.T."/>
            <person name="van der Nest M.A."/>
            <person name="van Wyk S."/>
            <person name="Wingfield M.J."/>
            <person name="Xiong C."/>
            <person name="Yue Q."/>
            <person name="Zhang X."/>
        </authorList>
    </citation>
    <scope>NUCLEOTIDE SEQUENCE [LARGE SCALE GENOMIC DNA]</scope>
    <source>
        <strain evidence="4 5">BP 5553</strain>
    </source>
</reference>
<keyword evidence="2" id="KW-0812">Transmembrane</keyword>
<proteinExistence type="predicted"/>
<feature type="signal peptide" evidence="3">
    <location>
        <begin position="1"/>
        <end position="19"/>
    </location>
</feature>
<feature type="transmembrane region" description="Helical" evidence="2">
    <location>
        <begin position="210"/>
        <end position="229"/>
    </location>
</feature>
<dbReference type="OrthoDB" id="3562979at2759"/>
<feature type="region of interest" description="Disordered" evidence="1">
    <location>
        <begin position="109"/>
        <end position="140"/>
    </location>
</feature>
<dbReference type="Proteomes" id="UP000254866">
    <property type="component" value="Unassembled WGS sequence"/>
</dbReference>
<organism evidence="4 5">
    <name type="scientific">Venustampulla echinocandica</name>
    <dbReference type="NCBI Taxonomy" id="2656787"/>
    <lineage>
        <taxon>Eukaryota</taxon>
        <taxon>Fungi</taxon>
        <taxon>Dikarya</taxon>
        <taxon>Ascomycota</taxon>
        <taxon>Pezizomycotina</taxon>
        <taxon>Leotiomycetes</taxon>
        <taxon>Helotiales</taxon>
        <taxon>Pleuroascaceae</taxon>
        <taxon>Venustampulla</taxon>
    </lineage>
</organism>
<feature type="chain" id="PRO_5016704831" evidence="3">
    <location>
        <begin position="20"/>
        <end position="301"/>
    </location>
</feature>
<protein>
    <submittedName>
        <fullName evidence="4">Uncharacterized protein</fullName>
    </submittedName>
</protein>
<feature type="compositionally biased region" description="Low complexity" evidence="1">
    <location>
        <begin position="111"/>
        <end position="138"/>
    </location>
</feature>
<dbReference type="RefSeq" id="XP_031865479.1">
    <property type="nucleotide sequence ID" value="XM_032018180.1"/>
</dbReference>
<keyword evidence="3" id="KW-0732">Signal</keyword>
<sequence>MKSAASPVSLLLFIRAAASAPIPHRAGLGSSFLCPFQSCLEYPFPSPPDTPATKLRNPHFPDHQLVSEDIDTVIDNHPLTPSISLSPSTALTADQPLSSSYLLSLAGPGSAPALQKPPQAAPHRASSASPAKPTSALPGLREDDAKRYWASLPVGSVRDEAVEHVVLGDGPFVPGDGRELKCACRAAVKSQAYSARQNAGPDVRNGTDGVAVGIVLIFVAVVVCVEVIAKLGNLRSLLRRLSGHGAISLDENLKEPSCQSCPPPYQMEPKGMECYQDCDTAAKLLHHDNTVDMKAQPIHWI</sequence>
<keyword evidence="2" id="KW-0472">Membrane</keyword>
<evidence type="ECO:0000256" key="1">
    <source>
        <dbReference type="SAM" id="MobiDB-lite"/>
    </source>
</evidence>
<name>A0A370TBB9_9HELO</name>